<keyword evidence="1" id="KW-1133">Transmembrane helix</keyword>
<protein>
    <submittedName>
        <fullName evidence="4">Rifin</fullName>
    </submittedName>
</protein>
<dbReference type="SMR" id="A0A2I0C1S0"/>
<dbReference type="AlphaFoldDB" id="A0A2I0C1S0"/>
<dbReference type="EMBL" id="NYMT01000001">
    <property type="protein sequence ID" value="PKC49504.1"/>
    <property type="molecule type" value="Genomic_DNA"/>
</dbReference>
<sequence>MKVHYINILLFALPLDILEHNKNEPHTTPNHTQTTRSLCECELYSPANNDNDPEMKRVMQQFEDRTSQRFHEYDERMVEKRMQCKDKCDKEIQKIILKDKLEKQMVEQFSTLQTDIQSDAIPTCVCEKSIEDKVEKGCLRCGSILGAAMPELGSVGGSLLYALNTWKPAAIIAAKEAALAEATDLATQAGIDTVVAQLKIEGLLASFTVKQRLVDLSSIVTSSTYNNGAILHKSAMELASSYCHFEGTQSTPPFCSTIKYGQTTNFVRYAKAGSAAFKTEFASKSATLTKAKVGAVEATYGGYHISIISSIVAIVVIVLIMVIIYLILRYRRKKKMKKKLQYIKLLEE</sequence>
<dbReference type="VEuPathDB" id="PlasmoDB:PfNF54_140082700"/>
<accession>A0A2I0C1S0</accession>
<reference evidence="3 6" key="2">
    <citation type="submission" date="2018-05" db="EMBL/GenBank/DDBJ databases">
        <title>Genome assembly of Plasmodium falciparum NF54 DiCre.</title>
        <authorList>
            <person name="Baumgarten S."/>
            <person name="Treeck M."/>
            <person name="Scherf A."/>
        </authorList>
    </citation>
    <scope>NUCLEOTIDE SEQUENCE [LARGE SCALE GENOMIC DNA]</scope>
    <source>
        <strain evidence="3">NF54</strain>
    </source>
</reference>
<evidence type="ECO:0000256" key="2">
    <source>
        <dbReference type="SAM" id="SignalP"/>
    </source>
</evidence>
<dbReference type="Proteomes" id="UP000754359">
    <property type="component" value="Unassembled WGS sequence"/>
</dbReference>
<feature type="chain" id="PRO_5036040206" evidence="2">
    <location>
        <begin position="20"/>
        <end position="348"/>
    </location>
</feature>
<gene>
    <name evidence="4" type="ORF">CK202_0209</name>
    <name evidence="3" type="ORF">CYL21_0817</name>
</gene>
<evidence type="ECO:0000313" key="6">
    <source>
        <dbReference type="Proteomes" id="UP000754359"/>
    </source>
</evidence>
<organism evidence="4 5">
    <name type="scientific">Plasmodium falciparum (isolate NF54)</name>
    <dbReference type="NCBI Taxonomy" id="5843"/>
    <lineage>
        <taxon>Eukaryota</taxon>
        <taxon>Sar</taxon>
        <taxon>Alveolata</taxon>
        <taxon>Apicomplexa</taxon>
        <taxon>Aconoidasida</taxon>
        <taxon>Haemosporida</taxon>
        <taxon>Plasmodiidae</taxon>
        <taxon>Plasmodium</taxon>
        <taxon>Plasmodium (Laverania)</taxon>
    </lineage>
</organism>
<keyword evidence="1" id="KW-0812">Transmembrane</keyword>
<keyword evidence="1" id="KW-0472">Membrane</keyword>
<feature type="transmembrane region" description="Helical" evidence="1">
    <location>
        <begin position="307"/>
        <end position="328"/>
    </location>
</feature>
<keyword evidence="2" id="KW-0732">Signal</keyword>
<reference evidence="4 5" key="1">
    <citation type="submission" date="2017-11" db="EMBL/GenBank/DDBJ databases">
        <title>Plasmodium falciparum NF54 genome assembly.</title>
        <authorList>
            <person name="Bryant J.M."/>
            <person name="Baumgarten S."/>
            <person name="Scheidig-Benatar C."/>
            <person name="Scherf A."/>
        </authorList>
    </citation>
    <scope>NUCLEOTIDE SEQUENCE [LARGE SCALE GENOMIC DNA]</scope>
    <source>
        <strain evidence="4">NF54</strain>
    </source>
</reference>
<dbReference type="Proteomes" id="UP000232684">
    <property type="component" value="Unassembled WGS sequence"/>
</dbReference>
<feature type="signal peptide" evidence="2">
    <location>
        <begin position="1"/>
        <end position="19"/>
    </location>
</feature>
<proteinExistence type="predicted"/>
<evidence type="ECO:0000256" key="1">
    <source>
        <dbReference type="SAM" id="Phobius"/>
    </source>
</evidence>
<dbReference type="EMBL" id="QFXU01000007">
    <property type="protein sequence ID" value="KAF4330830.1"/>
    <property type="molecule type" value="Genomic_DNA"/>
</dbReference>
<dbReference type="InterPro" id="IPR006373">
    <property type="entry name" value="VSA_Rifin"/>
</dbReference>
<evidence type="ECO:0000313" key="4">
    <source>
        <dbReference type="EMBL" id="PKC49504.1"/>
    </source>
</evidence>
<comment type="caution">
    <text evidence="4">The sequence shown here is derived from an EMBL/GenBank/DDBJ whole genome shotgun (WGS) entry which is preliminary data.</text>
</comment>
<name>A0A2I0C1S0_PLAFO</name>
<evidence type="ECO:0000313" key="5">
    <source>
        <dbReference type="Proteomes" id="UP000232684"/>
    </source>
</evidence>
<dbReference type="NCBIfam" id="TIGR01477">
    <property type="entry name" value="RIFIN"/>
    <property type="match status" value="1"/>
</dbReference>
<evidence type="ECO:0000313" key="3">
    <source>
        <dbReference type="EMBL" id="KAF4330830.1"/>
    </source>
</evidence>
<dbReference type="Pfam" id="PF02009">
    <property type="entry name" value="RIFIN"/>
    <property type="match status" value="1"/>
</dbReference>